<keyword evidence="8 12" id="KW-0482">Metalloprotease</keyword>
<organism evidence="15 16">
    <name type="scientific">Strongyloides venezuelensis</name>
    <name type="common">Threadworm</name>
    <dbReference type="NCBI Taxonomy" id="75913"/>
    <lineage>
        <taxon>Eukaryota</taxon>
        <taxon>Metazoa</taxon>
        <taxon>Ecdysozoa</taxon>
        <taxon>Nematoda</taxon>
        <taxon>Chromadorea</taxon>
        <taxon>Rhabditida</taxon>
        <taxon>Tylenchina</taxon>
        <taxon>Panagrolaimomorpha</taxon>
        <taxon>Strongyloidoidea</taxon>
        <taxon>Strongyloididae</taxon>
        <taxon>Strongyloides</taxon>
    </lineage>
</organism>
<evidence type="ECO:0000256" key="5">
    <source>
        <dbReference type="ARBA" id="ARBA00022729"/>
    </source>
</evidence>
<evidence type="ECO:0000256" key="1">
    <source>
        <dbReference type="ARBA" id="ARBA00004613"/>
    </source>
</evidence>
<keyword evidence="7 12" id="KW-0862">Zinc</keyword>
<dbReference type="PROSITE" id="PS01186">
    <property type="entry name" value="EGF_2"/>
    <property type="match status" value="1"/>
</dbReference>
<evidence type="ECO:0000256" key="3">
    <source>
        <dbReference type="ARBA" id="ARBA00022670"/>
    </source>
</evidence>
<evidence type="ECO:0000256" key="9">
    <source>
        <dbReference type="ARBA" id="ARBA00023157"/>
    </source>
</evidence>
<evidence type="ECO:0000256" key="6">
    <source>
        <dbReference type="ARBA" id="ARBA00022801"/>
    </source>
</evidence>
<keyword evidence="9 12" id="KW-1015">Disulfide bond</keyword>
<dbReference type="PROSITE" id="PS51864">
    <property type="entry name" value="ASTACIN"/>
    <property type="match status" value="1"/>
</dbReference>
<feature type="signal peptide" evidence="11 13">
    <location>
        <begin position="1"/>
        <end position="22"/>
    </location>
</feature>
<dbReference type="InterPro" id="IPR024079">
    <property type="entry name" value="MetalloPept_cat_dom_sf"/>
</dbReference>
<name>A0A0K0FC92_STRVS</name>
<evidence type="ECO:0000256" key="11">
    <source>
        <dbReference type="PIRNR" id="PIRNR036365"/>
    </source>
</evidence>
<evidence type="ECO:0000256" key="4">
    <source>
        <dbReference type="ARBA" id="ARBA00022723"/>
    </source>
</evidence>
<feature type="binding site" evidence="12">
    <location>
        <position position="214"/>
    </location>
    <ligand>
        <name>Zn(2+)</name>
        <dbReference type="ChEBI" id="CHEBI:29105"/>
        <note>catalytic</note>
    </ligand>
</feature>
<dbReference type="GO" id="GO:0006508">
    <property type="term" value="P:proteolysis"/>
    <property type="evidence" value="ECO:0007669"/>
    <property type="project" value="UniProtKB-KW"/>
</dbReference>
<evidence type="ECO:0000256" key="12">
    <source>
        <dbReference type="PROSITE-ProRule" id="PRU01211"/>
    </source>
</evidence>
<reference evidence="15" key="1">
    <citation type="submission" date="2014-07" db="EMBL/GenBank/DDBJ databases">
        <authorList>
            <person name="Martin A.A"/>
            <person name="De Silva N."/>
        </authorList>
    </citation>
    <scope>NUCLEOTIDE SEQUENCE</scope>
</reference>
<dbReference type="InterPro" id="IPR001506">
    <property type="entry name" value="Peptidase_M12A"/>
</dbReference>
<keyword evidence="6 12" id="KW-0378">Hydrolase</keyword>
<evidence type="ECO:0000256" key="7">
    <source>
        <dbReference type="ARBA" id="ARBA00022833"/>
    </source>
</evidence>
<dbReference type="WBParaSite" id="SVE_0645600.1">
    <property type="protein sequence ID" value="SVE_0645600.1"/>
    <property type="gene ID" value="SVE_0645600"/>
</dbReference>
<dbReference type="PRINTS" id="PR00480">
    <property type="entry name" value="ASTACIN"/>
</dbReference>
<dbReference type="Gene3D" id="3.40.390.10">
    <property type="entry name" value="Collagenase (Catalytic Domain)"/>
    <property type="match status" value="1"/>
</dbReference>
<comment type="cofactor">
    <cofactor evidence="12 13">
        <name>Zn(2+)</name>
        <dbReference type="ChEBI" id="CHEBI:29105"/>
    </cofactor>
    <text evidence="12 13">Binds 1 zinc ion per subunit.</text>
</comment>
<proteinExistence type="predicted"/>
<keyword evidence="5 11" id="KW-0732">Signal</keyword>
<keyword evidence="2 11" id="KW-0964">Secreted</keyword>
<dbReference type="PANTHER" id="PTHR10127:SF780">
    <property type="entry name" value="METALLOENDOPEPTIDASE"/>
    <property type="match status" value="1"/>
</dbReference>
<evidence type="ECO:0000313" key="15">
    <source>
        <dbReference type="Proteomes" id="UP000035680"/>
    </source>
</evidence>
<sequence length="471" mass="53907">MKNKSIILLLIFLFAMFNSFKANKLVSISEKKDLEITEKTSGILERILEKVLTMSGEFKEKITQIYNKKNTNTIKEPKLFQNDIVLSPIQAEELVDQVVEKVENAGIDVSDIVSETERRKKRKMDGNMKLAWEFPILYFVENEVNGSMIDKALKLIELETCITFQRVNSTDLLKPGLRFFSGDGCYSPVGRRFTYSFQDVSIGVGCESIGTIQHETMHALGSYHEQSRYDRDDYLKIFLENVEKENEYNFLKVELSSAITYDAKYDYGSDMQYSAIEFSVNEKPTMLPVEPVYAKTLGVDGGLSFLDVKLLNHHYCKKKCLRSIMCYNGGYQDPNNCNKCKCVNGYAGDRCNKSTPDTTECGNTTRLIYNKKQLLHVIGKKDCIYHIKTPHGNKLKMTVKVLVYFPAYKFRCKLENSLEVKYFGDKTLTGALLCLFDNTTTIISKNDHVIIHHRSTEDTNGVKLEIESIRN</sequence>
<dbReference type="InterPro" id="IPR000742">
    <property type="entry name" value="EGF"/>
</dbReference>
<dbReference type="CDD" id="cd04280">
    <property type="entry name" value="ZnMc_astacin_like"/>
    <property type="match status" value="1"/>
</dbReference>
<dbReference type="GO" id="GO:0004222">
    <property type="term" value="F:metalloendopeptidase activity"/>
    <property type="evidence" value="ECO:0007669"/>
    <property type="project" value="UniProtKB-UniRule"/>
</dbReference>
<protein>
    <recommendedName>
        <fullName evidence="11">Zinc metalloproteinase</fullName>
    </recommendedName>
</protein>
<dbReference type="PANTHER" id="PTHR10127">
    <property type="entry name" value="DISCOIDIN, CUB, EGF, LAMININ , AND ZINC METALLOPROTEASE DOMAIN CONTAINING"/>
    <property type="match status" value="1"/>
</dbReference>
<evidence type="ECO:0000259" key="14">
    <source>
        <dbReference type="PROSITE" id="PS51864"/>
    </source>
</evidence>
<keyword evidence="10" id="KW-0325">Glycoprotein</keyword>
<dbReference type="GO" id="GO:0005576">
    <property type="term" value="C:extracellular region"/>
    <property type="evidence" value="ECO:0007669"/>
    <property type="project" value="UniProtKB-SubCell"/>
</dbReference>
<dbReference type="GO" id="GO:0008270">
    <property type="term" value="F:zinc ion binding"/>
    <property type="evidence" value="ECO:0007669"/>
    <property type="project" value="UniProtKB-UniRule"/>
</dbReference>
<evidence type="ECO:0000256" key="2">
    <source>
        <dbReference type="ARBA" id="ARBA00022525"/>
    </source>
</evidence>
<comment type="caution">
    <text evidence="12">Lacks conserved residue(s) required for the propagation of feature annotation.</text>
</comment>
<comment type="subcellular location">
    <subcellularLocation>
        <location evidence="1 11">Secreted</location>
    </subcellularLocation>
</comment>
<dbReference type="SUPFAM" id="SSF55486">
    <property type="entry name" value="Metalloproteases ('zincins'), catalytic domain"/>
    <property type="match status" value="1"/>
</dbReference>
<keyword evidence="15" id="KW-1185">Reference proteome</keyword>
<feature type="binding site" evidence="12">
    <location>
        <position position="218"/>
    </location>
    <ligand>
        <name>Zn(2+)</name>
        <dbReference type="ChEBI" id="CHEBI:29105"/>
        <note>catalytic</note>
    </ligand>
</feature>
<keyword evidence="3 12" id="KW-0645">Protease</keyword>
<dbReference type="PROSITE" id="PS00022">
    <property type="entry name" value="EGF_1"/>
    <property type="match status" value="1"/>
</dbReference>
<feature type="chain" id="PRO_5015024158" description="Zinc metalloproteinase" evidence="11 13">
    <location>
        <begin position="23"/>
        <end position="471"/>
    </location>
</feature>
<feature type="binding site" evidence="12">
    <location>
        <position position="224"/>
    </location>
    <ligand>
        <name>Zn(2+)</name>
        <dbReference type="ChEBI" id="CHEBI:29105"/>
        <note>catalytic</note>
    </ligand>
</feature>
<evidence type="ECO:0000313" key="16">
    <source>
        <dbReference type="WBParaSite" id="SVE_0645600.1"/>
    </source>
</evidence>
<dbReference type="PIRSF" id="PIRSF036365">
    <property type="entry name" value="Astacin_nematoda"/>
    <property type="match status" value="1"/>
</dbReference>
<keyword evidence="4 12" id="KW-0479">Metal-binding</keyword>
<dbReference type="SMART" id="SM00235">
    <property type="entry name" value="ZnMc"/>
    <property type="match status" value="1"/>
</dbReference>
<dbReference type="AlphaFoldDB" id="A0A0K0FC92"/>
<accession>A0A0K0FC92</accession>
<feature type="active site" evidence="12">
    <location>
        <position position="215"/>
    </location>
</feature>
<dbReference type="InterPro" id="IPR034035">
    <property type="entry name" value="Astacin-like_dom"/>
</dbReference>
<feature type="disulfide bond" evidence="12">
    <location>
        <begin position="161"/>
        <end position="316"/>
    </location>
</feature>
<evidence type="ECO:0000256" key="13">
    <source>
        <dbReference type="RuleBase" id="RU361183"/>
    </source>
</evidence>
<dbReference type="InterPro" id="IPR017050">
    <property type="entry name" value="Metallopeptidase_nem"/>
</dbReference>
<reference evidence="16" key="2">
    <citation type="submission" date="2015-08" db="UniProtKB">
        <authorList>
            <consortium name="WormBaseParasite"/>
        </authorList>
    </citation>
    <scope>IDENTIFICATION</scope>
</reference>
<dbReference type="Pfam" id="PF01400">
    <property type="entry name" value="Astacin"/>
    <property type="match status" value="1"/>
</dbReference>
<evidence type="ECO:0000256" key="8">
    <source>
        <dbReference type="ARBA" id="ARBA00023049"/>
    </source>
</evidence>
<evidence type="ECO:0000256" key="10">
    <source>
        <dbReference type="ARBA" id="ARBA00023180"/>
    </source>
</evidence>
<dbReference type="GO" id="GO:0018996">
    <property type="term" value="P:molting cycle, collagen and cuticulin-based cuticle"/>
    <property type="evidence" value="ECO:0007669"/>
    <property type="project" value="InterPro"/>
</dbReference>
<dbReference type="InterPro" id="IPR006026">
    <property type="entry name" value="Peptidase_Metallo"/>
</dbReference>
<feature type="domain" description="Peptidase M12A" evidence="14">
    <location>
        <begin position="122"/>
        <end position="317"/>
    </location>
</feature>
<dbReference type="Proteomes" id="UP000035680">
    <property type="component" value="Unassembled WGS sequence"/>
</dbReference>